<dbReference type="AlphaFoldDB" id="A0AAP8TA60"/>
<proteinExistence type="predicted"/>
<evidence type="ECO:0000313" key="2">
    <source>
        <dbReference type="EMBL" id="PNC57721.1"/>
    </source>
</evidence>
<accession>A0AAP8TA60</accession>
<dbReference type="EMBL" id="PJKN01000001">
    <property type="protein sequence ID" value="PNC57721.1"/>
    <property type="molecule type" value="Genomic_DNA"/>
</dbReference>
<evidence type="ECO:0000256" key="1">
    <source>
        <dbReference type="SAM" id="Phobius"/>
    </source>
</evidence>
<keyword evidence="1" id="KW-1133">Transmembrane helix</keyword>
<feature type="transmembrane region" description="Helical" evidence="1">
    <location>
        <begin position="6"/>
        <end position="28"/>
    </location>
</feature>
<name>A0AAP8TA60_9BACT</name>
<dbReference type="Proteomes" id="UP000235914">
    <property type="component" value="Unassembled WGS sequence"/>
</dbReference>
<keyword evidence="1" id="KW-0812">Transmembrane</keyword>
<keyword evidence="1" id="KW-0472">Membrane</keyword>
<protein>
    <submittedName>
        <fullName evidence="2">Uncharacterized protein</fullName>
    </submittedName>
</protein>
<comment type="caution">
    <text evidence="2">The sequence shown here is derived from an EMBL/GenBank/DDBJ whole genome shotgun (WGS) entry which is preliminary data.</text>
</comment>
<gene>
    <name evidence="2" type="ORF">CXU09_01235</name>
</gene>
<reference evidence="2 3" key="1">
    <citation type="journal article" date="2017" name="BMC Genomics">
        <title>Genome sequencing of 39 Akkermansia muciniphila isolates reveals its population structure, genomic and functional diverisity, and global distribution in mammalian gut microbiotas.</title>
        <authorList>
            <person name="Guo X."/>
            <person name="Li S."/>
            <person name="Zhang J."/>
            <person name="Wu F."/>
            <person name="Li X."/>
            <person name="Wu D."/>
            <person name="Zhang M."/>
            <person name="Ou Z."/>
            <person name="Jie Z."/>
            <person name="Yan Q."/>
            <person name="Li P."/>
            <person name="Yi J."/>
            <person name="Peng Y."/>
        </authorList>
    </citation>
    <scope>NUCLEOTIDE SEQUENCE [LARGE SCALE GENOMIC DNA]</scope>
    <source>
        <strain evidence="2 3">GP43</strain>
    </source>
</reference>
<organism evidence="2 3">
    <name type="scientific">Akkermansia muciniphila</name>
    <dbReference type="NCBI Taxonomy" id="239935"/>
    <lineage>
        <taxon>Bacteria</taxon>
        <taxon>Pseudomonadati</taxon>
        <taxon>Verrucomicrobiota</taxon>
        <taxon>Verrucomicrobiia</taxon>
        <taxon>Verrucomicrobiales</taxon>
        <taxon>Akkermansiaceae</taxon>
        <taxon>Akkermansia</taxon>
    </lineage>
</organism>
<sequence>MLNSFIILAFFHPCLQDFLFTCFFLFVFDMFKKHCPINKYGEKPTPFSFGEKDAVSYKRRIPKW</sequence>
<evidence type="ECO:0000313" key="3">
    <source>
        <dbReference type="Proteomes" id="UP000235914"/>
    </source>
</evidence>